<keyword evidence="2" id="KW-0732">Signal</keyword>
<proteinExistence type="predicted"/>
<evidence type="ECO:0000313" key="5">
    <source>
        <dbReference type="Proteomes" id="UP000887568"/>
    </source>
</evidence>
<sequence>MAFVRALCFVLLVGFAAACQPDCSSKCPPKCPPMWTLYNGNCYRYFGTGTTYDEAESHCQEFTEVGQGHLASIASAEENNLLLTMWKSVRTTTTGGLWIGLNDQAEEGKYIWTDGSAVTFTDWASTQPDNSQNAEDCAHMRHELDGDDRWNDIGCSRAFAYMCKMSTTN</sequence>
<dbReference type="OMA" id="HCYKPFN"/>
<dbReference type="Proteomes" id="UP000887568">
    <property type="component" value="Unplaced"/>
</dbReference>
<reference evidence="4" key="1">
    <citation type="submission" date="2022-11" db="UniProtKB">
        <authorList>
            <consortium name="EnsemblMetazoa"/>
        </authorList>
    </citation>
    <scope>IDENTIFICATION</scope>
</reference>
<name>A0A914APC0_PATMI</name>
<feature type="signal peptide" evidence="2">
    <location>
        <begin position="1"/>
        <end position="18"/>
    </location>
</feature>
<dbReference type="PANTHER" id="PTHR22803">
    <property type="entry name" value="MANNOSE, PHOSPHOLIPASE, LECTIN RECEPTOR RELATED"/>
    <property type="match status" value="1"/>
</dbReference>
<organism evidence="4 5">
    <name type="scientific">Patiria miniata</name>
    <name type="common">Bat star</name>
    <name type="synonym">Asterina miniata</name>
    <dbReference type="NCBI Taxonomy" id="46514"/>
    <lineage>
        <taxon>Eukaryota</taxon>
        <taxon>Metazoa</taxon>
        <taxon>Echinodermata</taxon>
        <taxon>Eleutherozoa</taxon>
        <taxon>Asterozoa</taxon>
        <taxon>Asteroidea</taxon>
        <taxon>Valvatacea</taxon>
        <taxon>Valvatida</taxon>
        <taxon>Asterinidae</taxon>
        <taxon>Patiria</taxon>
    </lineage>
</organism>
<feature type="domain" description="C-type lectin" evidence="3">
    <location>
        <begin position="38"/>
        <end position="164"/>
    </location>
</feature>
<accession>A0A914APC0</accession>
<dbReference type="Pfam" id="PF00059">
    <property type="entry name" value="Lectin_C"/>
    <property type="match status" value="1"/>
</dbReference>
<dbReference type="InterPro" id="IPR033988">
    <property type="entry name" value="CEL1-like_CTLD"/>
</dbReference>
<dbReference type="SUPFAM" id="SSF56436">
    <property type="entry name" value="C-type lectin-like"/>
    <property type="match status" value="1"/>
</dbReference>
<evidence type="ECO:0000256" key="2">
    <source>
        <dbReference type="SAM" id="SignalP"/>
    </source>
</evidence>
<dbReference type="InterPro" id="IPR001304">
    <property type="entry name" value="C-type_lectin-like"/>
</dbReference>
<dbReference type="PROSITE" id="PS50041">
    <property type="entry name" value="C_TYPE_LECTIN_2"/>
    <property type="match status" value="1"/>
</dbReference>
<protein>
    <recommendedName>
        <fullName evidence="3">C-type lectin domain-containing protein</fullName>
    </recommendedName>
</protein>
<dbReference type="GeneID" id="119735753"/>
<keyword evidence="5" id="KW-1185">Reference proteome</keyword>
<dbReference type="PROSITE" id="PS00615">
    <property type="entry name" value="C_TYPE_LECTIN_1"/>
    <property type="match status" value="1"/>
</dbReference>
<dbReference type="AlphaFoldDB" id="A0A914APC0"/>
<dbReference type="InterPro" id="IPR050111">
    <property type="entry name" value="C-type_lectin/snaclec_domain"/>
</dbReference>
<dbReference type="InterPro" id="IPR016187">
    <property type="entry name" value="CTDL_fold"/>
</dbReference>
<keyword evidence="1" id="KW-1015">Disulfide bond</keyword>
<dbReference type="Gene3D" id="3.10.100.10">
    <property type="entry name" value="Mannose-Binding Protein A, subunit A"/>
    <property type="match status" value="1"/>
</dbReference>
<dbReference type="EnsemblMetazoa" id="XM_038209669.1">
    <property type="protein sequence ID" value="XP_038065597.1"/>
    <property type="gene ID" value="LOC119735753"/>
</dbReference>
<dbReference type="CDD" id="cd03589">
    <property type="entry name" value="CLECT_CEL-1_like"/>
    <property type="match status" value="1"/>
</dbReference>
<dbReference type="InterPro" id="IPR016186">
    <property type="entry name" value="C-type_lectin-like/link_sf"/>
</dbReference>
<evidence type="ECO:0000259" key="3">
    <source>
        <dbReference type="PROSITE" id="PS50041"/>
    </source>
</evidence>
<feature type="chain" id="PRO_5037502397" description="C-type lectin domain-containing protein" evidence="2">
    <location>
        <begin position="19"/>
        <end position="169"/>
    </location>
</feature>
<dbReference type="OrthoDB" id="418245at2759"/>
<evidence type="ECO:0000256" key="1">
    <source>
        <dbReference type="ARBA" id="ARBA00023157"/>
    </source>
</evidence>
<dbReference type="RefSeq" id="XP_038065597.1">
    <property type="nucleotide sequence ID" value="XM_038209669.1"/>
</dbReference>
<dbReference type="InterPro" id="IPR018378">
    <property type="entry name" value="C-type_lectin_CS"/>
</dbReference>
<dbReference type="SMART" id="SM00034">
    <property type="entry name" value="CLECT"/>
    <property type="match status" value="1"/>
</dbReference>
<dbReference type="PROSITE" id="PS51257">
    <property type="entry name" value="PROKAR_LIPOPROTEIN"/>
    <property type="match status" value="1"/>
</dbReference>
<evidence type="ECO:0000313" key="4">
    <source>
        <dbReference type="EnsemblMetazoa" id="XP_038065597.1"/>
    </source>
</evidence>